<feature type="domain" description="EGF-like" evidence="13">
    <location>
        <begin position="1745"/>
        <end position="1782"/>
    </location>
</feature>
<proteinExistence type="predicted"/>
<feature type="domain" description="EGF-like" evidence="13">
    <location>
        <begin position="1420"/>
        <end position="1457"/>
    </location>
</feature>
<evidence type="ECO:0000256" key="2">
    <source>
        <dbReference type="ARBA" id="ARBA00022525"/>
    </source>
</evidence>
<feature type="domain" description="EGF-like" evidence="13">
    <location>
        <begin position="1340"/>
        <end position="1379"/>
    </location>
</feature>
<evidence type="ECO:0000313" key="15">
    <source>
        <dbReference type="EMBL" id="GAV04124.1"/>
    </source>
</evidence>
<feature type="domain" description="EGF-like" evidence="13">
    <location>
        <begin position="2958"/>
        <end position="2996"/>
    </location>
</feature>
<feature type="domain" description="EGF-like" evidence="13">
    <location>
        <begin position="151"/>
        <end position="189"/>
    </location>
</feature>
<feature type="disulfide bond" evidence="9">
    <location>
        <begin position="2266"/>
        <end position="2276"/>
    </location>
</feature>
<feature type="domain" description="EGF-like" evidence="13">
    <location>
        <begin position="2878"/>
        <end position="2917"/>
    </location>
</feature>
<feature type="chain" id="PRO_5008898994" evidence="12">
    <location>
        <begin position="34"/>
        <end position="4098"/>
    </location>
</feature>
<dbReference type="InterPro" id="IPR026823">
    <property type="entry name" value="cEGF"/>
</dbReference>
<dbReference type="PROSITE" id="PS01187">
    <property type="entry name" value="EGF_CA"/>
    <property type="match status" value="21"/>
</dbReference>
<feature type="domain" description="EGF-like" evidence="13">
    <location>
        <begin position="634"/>
        <end position="670"/>
    </location>
</feature>
<feature type="domain" description="EGF-like" evidence="13">
    <location>
        <begin position="969"/>
        <end position="1006"/>
    </location>
</feature>
<dbReference type="PANTHER" id="PTHR24034:SF140">
    <property type="entry name" value="LATENT-TRANSFORMING GROWTH FACTOR BETA-BINDING PROTEIN 1"/>
    <property type="match status" value="1"/>
</dbReference>
<feature type="signal peptide" evidence="12">
    <location>
        <begin position="1"/>
        <end position="33"/>
    </location>
</feature>
<feature type="domain" description="EGF-like" evidence="13">
    <location>
        <begin position="892"/>
        <end position="929"/>
    </location>
</feature>
<feature type="domain" description="EGF-like" evidence="13">
    <location>
        <begin position="3419"/>
        <end position="3458"/>
    </location>
</feature>
<evidence type="ECO:0000256" key="9">
    <source>
        <dbReference type="PROSITE-ProRule" id="PRU00076"/>
    </source>
</evidence>
<keyword evidence="3 9" id="KW-0245">EGF-like domain</keyword>
<feature type="domain" description="EGF-like" evidence="13">
    <location>
        <begin position="3149"/>
        <end position="3188"/>
    </location>
</feature>
<feature type="domain" description="EGF-like" evidence="13">
    <location>
        <begin position="3340"/>
        <end position="3377"/>
    </location>
</feature>
<dbReference type="PANTHER" id="PTHR24034">
    <property type="entry name" value="EGF-LIKE DOMAIN-CONTAINING PROTEIN"/>
    <property type="match status" value="1"/>
</dbReference>
<feature type="domain" description="EGF-like" evidence="13">
    <location>
        <begin position="3189"/>
        <end position="3226"/>
    </location>
</feature>
<feature type="domain" description="EGF-like" evidence="13">
    <location>
        <begin position="2300"/>
        <end position="2338"/>
    </location>
</feature>
<feature type="domain" description="EGF-like" evidence="13">
    <location>
        <begin position="1301"/>
        <end position="1337"/>
    </location>
</feature>
<feature type="domain" description="EGF-like" evidence="13">
    <location>
        <begin position="3459"/>
        <end position="3496"/>
    </location>
</feature>
<dbReference type="SMART" id="SM00241">
    <property type="entry name" value="ZP"/>
    <property type="match status" value="1"/>
</dbReference>
<comment type="caution">
    <text evidence="9">Lacks conserved residue(s) required for the propagation of feature annotation.</text>
</comment>
<feature type="domain" description="EGF-like" evidence="13">
    <location>
        <begin position="1785"/>
        <end position="1825"/>
    </location>
</feature>
<feature type="domain" description="EGF-like" evidence="13">
    <location>
        <begin position="1540"/>
        <end position="1581"/>
    </location>
</feature>
<dbReference type="PROSITE" id="PS51034">
    <property type="entry name" value="ZP_2"/>
    <property type="match status" value="1"/>
</dbReference>
<dbReference type="Pfam" id="PF12662">
    <property type="entry name" value="cEGF"/>
    <property type="match status" value="4"/>
</dbReference>
<feature type="disulfide bond" evidence="9">
    <location>
        <begin position="896"/>
        <end position="906"/>
    </location>
</feature>
<feature type="domain" description="EGF-like" evidence="13">
    <location>
        <begin position="3110"/>
        <end position="3148"/>
    </location>
</feature>
<keyword evidence="16" id="KW-1185">Reference proteome</keyword>
<keyword evidence="2" id="KW-0964">Secreted</keyword>
<dbReference type="PROSITE" id="PS00010">
    <property type="entry name" value="ASX_HYDROXYL"/>
    <property type="match status" value="52"/>
</dbReference>
<feature type="domain" description="EGF-like" evidence="13">
    <location>
        <begin position="1905"/>
        <end position="1946"/>
    </location>
</feature>
<feature type="domain" description="EGF-like" evidence="13">
    <location>
        <begin position="1136"/>
        <end position="1174"/>
    </location>
</feature>
<feature type="domain" description="EGF-like" evidence="13">
    <location>
        <begin position="1662"/>
        <end position="1705"/>
    </location>
</feature>
<evidence type="ECO:0000256" key="10">
    <source>
        <dbReference type="SAM" id="MobiDB-lite"/>
    </source>
</evidence>
<dbReference type="Proteomes" id="UP000186922">
    <property type="component" value="Unassembled WGS sequence"/>
</dbReference>
<feature type="domain" description="EGF-like" evidence="13">
    <location>
        <begin position="594"/>
        <end position="633"/>
    </location>
</feature>
<feature type="domain" description="EGF-like" evidence="13">
    <location>
        <begin position="1865"/>
        <end position="1904"/>
    </location>
</feature>
<dbReference type="InterPro" id="IPR000742">
    <property type="entry name" value="EGF"/>
</dbReference>
<feature type="disulfide bond" evidence="9">
    <location>
        <begin position="777"/>
        <end position="787"/>
    </location>
</feature>
<feature type="domain" description="EGF-like" evidence="13">
    <location>
        <begin position="2177"/>
        <end position="2219"/>
    </location>
</feature>
<dbReference type="FunFam" id="2.10.25.10:FF:000005">
    <property type="entry name" value="Fibrillin 2"/>
    <property type="match status" value="10"/>
</dbReference>
<feature type="domain" description="EGF-like" evidence="13">
    <location>
        <begin position="409"/>
        <end position="445"/>
    </location>
</feature>
<feature type="region of interest" description="Disordered" evidence="10">
    <location>
        <begin position="4068"/>
        <end position="4098"/>
    </location>
</feature>
<feature type="domain" description="EGF-like" evidence="13">
    <location>
        <begin position="2752"/>
        <end position="2789"/>
    </location>
</feature>
<dbReference type="InterPro" id="IPR003645">
    <property type="entry name" value="Fol_N"/>
</dbReference>
<feature type="domain" description="EGF-like" evidence="13">
    <location>
        <begin position="1706"/>
        <end position="1742"/>
    </location>
</feature>
<feature type="domain" description="EGF-like" evidence="13">
    <location>
        <begin position="3070"/>
        <end position="3107"/>
    </location>
</feature>
<feature type="domain" description="EGF-like" evidence="13">
    <location>
        <begin position="234"/>
        <end position="271"/>
    </location>
</feature>
<dbReference type="FunFam" id="2.10.25.10:FF:000017">
    <property type="entry name" value="latent-transforming growth factor beta-binding protein 4 isoform X1"/>
    <property type="match status" value="3"/>
</dbReference>
<dbReference type="FunFam" id="2.10.25.10:FF:000003">
    <property type="entry name" value="fibrillin-1 isoform X1"/>
    <property type="match status" value="2"/>
</dbReference>
<dbReference type="FunFam" id="2.10.25.10:FF:000555">
    <property type="entry name" value="Dumpy, isoform I"/>
    <property type="match status" value="1"/>
</dbReference>
<dbReference type="InterPro" id="IPR049883">
    <property type="entry name" value="NOTCH1_EGF-like"/>
</dbReference>
<keyword evidence="7 9" id="KW-1015">Disulfide bond</keyword>
<dbReference type="Pfam" id="PF07645">
    <property type="entry name" value="EGF_CA"/>
    <property type="match status" value="48"/>
</dbReference>
<dbReference type="InterPro" id="IPR050751">
    <property type="entry name" value="ECM_structural_protein"/>
</dbReference>
<organism evidence="15 16">
    <name type="scientific">Ramazzottius varieornatus</name>
    <name type="common">Water bear</name>
    <name type="synonym">Tardigrade</name>
    <dbReference type="NCBI Taxonomy" id="947166"/>
    <lineage>
        <taxon>Eukaryota</taxon>
        <taxon>Metazoa</taxon>
        <taxon>Ecdysozoa</taxon>
        <taxon>Tardigrada</taxon>
        <taxon>Eutardigrada</taxon>
        <taxon>Parachela</taxon>
        <taxon>Hypsibioidea</taxon>
        <taxon>Ramazzottiidae</taxon>
        <taxon>Ramazzottius</taxon>
    </lineage>
</organism>
<keyword evidence="11" id="KW-0812">Transmembrane</keyword>
<feature type="domain" description="EGF-like" evidence="13">
    <location>
        <begin position="1826"/>
        <end position="1864"/>
    </location>
</feature>
<evidence type="ECO:0000256" key="6">
    <source>
        <dbReference type="ARBA" id="ARBA00022737"/>
    </source>
</evidence>
<feature type="domain" description="EGF-like" evidence="13">
    <location>
        <begin position="2797"/>
        <end position="2836"/>
    </location>
</feature>
<feature type="domain" description="EGF-like" evidence="13">
    <location>
        <begin position="1259"/>
        <end position="1298"/>
    </location>
</feature>
<comment type="caution">
    <text evidence="15">The sequence shown here is derived from an EMBL/GenBank/DDBJ whole genome shotgun (WGS) entry which is preliminary data.</text>
</comment>
<dbReference type="FunFam" id="2.10.25.10:FF:000038">
    <property type="entry name" value="Fibrillin 2"/>
    <property type="match status" value="4"/>
</dbReference>
<gene>
    <name evidence="15" type="primary">RvY_14452-1</name>
    <name evidence="15" type="synonym">RvY_14452.1</name>
    <name evidence="15" type="ORF">RvY_14452</name>
</gene>
<dbReference type="PROSITE" id="PS01186">
    <property type="entry name" value="EGF_2"/>
    <property type="match status" value="34"/>
</dbReference>
<feature type="domain" description="EGF-like" evidence="13">
    <location>
        <begin position="3229"/>
        <end position="3267"/>
    </location>
</feature>
<sequence>MRPPKLVPPDTSMSRSVLACWILMLISFSPAFARQRKDLPRSVVPASYAYGSSYPIKLPKSSREIFVVNFELGFFACQLNVSSDFLEVYSLSRLCDGTRDCFSGTDENRDYVPCSSECSSKCAHGVCLASSTKSECFCDDGYSSCDCSTPAVNECKYRPCDIFAKCTNTLDSYYCTCLPGFAGDGKTCTDIDECANPQTASTCVANAECCNVPGSYLCRCLPGFRGDGRQQCVDINECVEGNPCPSGSQCQNTAGSYTCSCLLGFTFDTRKGQCVDINECIVVGCAAGAMCKNYDGGYDCSCQDASVDAYDTRAACNAREIAPYPRSTFPSYNDACLCGPGAICVMRGLQTQCICPPGTFGEPSNQRTGCIPSYPVVCNPSVCTGNAVCQGMQCVCALGFQGTPPNCVDINECADTPCAANAQCLNTPGSYRCQCPGNLRAKNPFNPQDGCIGACEMKKCGRGALCVERQPGIAYCQCPAGYAGIPEIECLLVECPENPQEVCGRNALCNVNEGQRVCSCIPGFRGSPPNQQCIDINECVENPCAKGANCANTIGSYTCTCPANTIIGNAYSRRDSCRTCPDGSSPISATQCGRVSECLVGAPCGPNGQCVDTDDGHVCQCQPGFTTINGRCVDINECANKPCAQGAVCENSPGSYSCRCPNGFSNKLAFDRTSTCSRETITVVDTGTPCDDWTCWKAGSCTFDKGDDSCYCKDGFDGTPDTSCVPQRVVLPPTPPLTVVTYPPPEIDKSVICLYDRCRCAPGFQGRPPNCARINECVENPCRPGTCSVASPGKIVCTCPRGYESQNGRCVSVNECASSRSPCAPGSCIPTPGSYKCVCPNNYKSINGKCVEVNECQDNPDVCSPGNCISQSGTYRCECPAGFYFTDGICGDVNECSFNPCTPGTCNNLVGSYECACPRGYSQVSGQCVSVDLCAVNPCGPSGVCVGKPGGYQCACINGYSFDGNTCVDVNECIENPNLCQPGTCMNTEGSYVCKCPRGFTFRDGGCNDINECVVARPCGIGMRDCANTIGSYRCSCKTGYQFNGVSCVDINECSMSPDVCQPGFCRNTEGSYICLCPAGYEYSVSKGACVDVNECMQQPCAKNALCQNTIGSYECRCPPEFKVGSAFDSADVCLRINACETMQCPDHSVCILDTNVPRCICADGFIGTPGNCRPSRCQMITCGQYSTCLPVSEGGVACMCNEGFRLIMNANNAAVCVDINECADTPNICANGQCQNTLGSYQCSCRPGFTFNGVSCQDIDECSMPDTCSNVPGSLCLNTLGSFECRCPTGLVLQNGQCSFLKMCEQSSPCGNGQCMDVPQSYRCSCPNGFQFVNGTCVAVNQCVLLNPCGPGATCQDLGGRYTCFCPKGFAFDDLTCVDVNECVRNPCGIGARECINTKGSYSCTCRPGYRFNGRTCEDINECVGPVNPCEPGQCVNLPGSFSCACPAGYEQMNGQECIRINQCIYNPCTIGTCMEDMVGGYTCQCPLGYEFTNGMCEDINECLEAPDLCSPGACINTVGSFQCRCPKGFQQLHGTCVAISHCTIPGICGVGISGAVCTDLLDGSFQCSCPIGYSSTRGSACVSVNECADNPCTPGTCSNQPGGYSCACPPGYESQNGRCTAVGCERAACSPNSRCLINERSEISCQCAFGFRESNGGCVAVNECTDRGRNPCGEAGKCLAADGGYDCLCPQGFQKVGYPPQCVDVDECALYNPCLVGTCLNTIGGYTCTCPAGYQFDRGHCVDVNECAGPNPPCSPGQCRNLEGAYECYCPPGYEKQNGQCVDVKECAISNPCLPGQCQDIPGGYRCACPKGWMASSNAGNCTEINECIPVNPCGQGTCRKQVGAYTCDCLPGYQFLSGRCVDINECSEGRNLCILGKCINTDGAYSCVCPRGYFFNGRFCEDRNECVEFLGDLCPGGGTCVNSPGSYRCVCPPGLDLVDGRCISLNTCEYVPCGIKSLPCRDAPEGPVCVCPPGYYGDARIACAPIPSCESMRDCGPHADCSIQMNGNSWKVVCQCRAGYFGTPPSVPCDRPCPDGMAKDLTSGVCARATETSCIQTSCSPGVCQKPGAGDDSPPCLCPEGTRYLWDREVCAIIPPRCGPPNPCLPGKCLPDGFSFKCECPVGYVYMNGACMDVNECVENPTICGVGGTCTNRPGTYNCLCAPGFELRDNQCFTVNQCAGPVNPCDPGQCQPAVGSYRCTCPDGFRFLPSPVGTCSRVLTPCVQQKDLCSPGQCQALGEFNYRCQCPSGFSFDGVSCIQINQCATSPCGAGTCKNLVGFYECTCPRGYRNDGKTCIDVNECAESAPCGPGTCQNLQGSYSCICPLGFEFDGSSCVDINECTSRNRPDCGDGQCENTVGSYRCRCAPGFRNAGFLTAAGQASGPCVDIQECSDNPQPCSPGQCLETKGGYQCRCPIGYQFLNGACVQINFCVVDDKCKPGKCALTEGSYICTCPAGYTSTSLPANDCVQVNECALQPPPCGPGAVNCIDTLGSYQCLCGPGYQLSEDKKLCIDVNECAGPINPCSPGDCGNLPGTYFCMCPVGFSNSTGIGCTAVNECAGPVNLCLPGTCTDLFGSYQCNCPPGYQFINGGCADINECAISQPCGPHGQCINEAGAYTCRCDVGFDFSSGTCINVNECTVTNPCSRNAQCVDTVGSYNCVCPPGTVSLNPKLEACQVINRNMCENKVCYNEGTCRSITRNKLGGITEDNCECIENFAQDLLSGSCRSLLETSCTKGFQSVRNGTQISCINIDECATMPNVCLNGRCIDMIGSYTCECNRGYKVSKGPTGDTTCIEINECEEGAPCGRGTCKNSPGGYTCSCFDGFRLVEGPTCVEIKLCVERSPCGPQGSCIDTAPGKYICRCPVGFSFDGTTCVDINECAMSSNPCVVGDCINTIGSYVCRCPLGYTFSNSRCVDVDECAISNPCAPGECHNTDGSYFCVCPTGYTRQEPGICVDVNECANANPCGDGKGACINTLGSFQCQCLSGFSFDSSTRTCISIDECAVTAIATLCLPGDCQNTIGSYRCICPAGYEATNTRLLPSPTISSTNNIITNEVAIVPAVTQACVDINECVRNPNLCAPGNCLNTIGSYYCICPVGFTFANGGCADINECTDKTVCGLGVCRNTIGSYECSCPAGFTFDRVTCVDLNECLQGTPCGMGSCVNTIGSFTCVCPPGYQPGPSQACIDINECIGEATICGPGTCVNTIGSYVCRCPVGYYTDRGTCFAINECEAPGLCGVGTCVDLVGSYQCQCPPGFEFSQGTCVDINECTHSPGPCPDGSTCRNTIGSYQCVALPKIITICVQSNPCARGTCVDVPPDRYQCQCPPGQSFDGRTCIDINECTANPNVCLPGECVNLPGTYLCVCPFGFTPFNGSCADVNECLQQGICGAGSCQNTIGSYNCICPPGFESVRGTCVEINECTDVSVCGPGNTCENLPGAYRCICRPGFSFDARTCVAINECTLNPNICTPGVCENTFGSYRCICPVGFQSANGTCVDINECLLGAICGSGTCQNTIGSYQCICPPAYRFVQGSCYDINECVETPDICGLGTCQNLPGSYQCFCPPGYAFRNGTCIDINECTENPLICNQAQCRNTLGSYICFCPEGFTIDMTTLTCRRECGPGYILINEMCVPVTTTTRRPVTDFICTTLFCGPNEQPRYSVDSCECVCIYGPGSPPNCRPPPTSPPPTVPPRIGSSPPVVVVVPTTEASLPEASVRCLADGIEVIVALNSQFQGVIYVKNYSRDENCRRLITGNEYRDNVIFDIKYGNCGVFPDGNVAEFVLVVQRHPTLVTIDATPYRIRCLYKGGEATVTVPSFTVRVNTIQGTIANAAPPPVCRIIIMNFDGSAVSNANIGQNLQLKVEVSPYNVYGGFASNCMAIAVDNSWKFQVTDVYGCATDRTIFTEWTFDPIDHSLRANFSAFKFPGASLLRFQCNIRICFRQCPPVICQPGELRSYGKKKRQVEEPLQDVAPKGDVIEEIQVQSNGLQTYDVQAQALAANNSALAIAGRGDDQVCLSAASFGVTLAITLLLALVAIAISISCWIMAYRKRPESDGSYYRSSATGYGNGTGYTNSRSGARSIPRVTLPRRDPDPDYQ</sequence>
<dbReference type="Pfam" id="PF12661">
    <property type="entry name" value="hEGF"/>
    <property type="match status" value="7"/>
</dbReference>
<feature type="domain" description="EGF-like" evidence="13">
    <location>
        <begin position="1500"/>
        <end position="1537"/>
    </location>
</feature>
<dbReference type="InterPro" id="IPR001881">
    <property type="entry name" value="EGF-like_Ca-bd_dom"/>
</dbReference>
<dbReference type="Pfam" id="PF00008">
    <property type="entry name" value="EGF"/>
    <property type="match status" value="1"/>
</dbReference>
<evidence type="ECO:0000256" key="12">
    <source>
        <dbReference type="SAM" id="SignalP"/>
    </source>
</evidence>
<feature type="compositionally biased region" description="Basic and acidic residues" evidence="10">
    <location>
        <begin position="4089"/>
        <end position="4098"/>
    </location>
</feature>
<feature type="domain" description="EGF-like" evidence="13">
    <location>
        <begin position="2918"/>
        <end position="2954"/>
    </location>
</feature>
<feature type="domain" description="EGF-like" evidence="13">
    <location>
        <begin position="535"/>
        <end position="571"/>
    </location>
</feature>
<feature type="domain" description="EGF-like" evidence="13">
    <location>
        <begin position="3538"/>
        <end position="3575"/>
    </location>
</feature>
<feature type="domain" description="EGF-like" evidence="13">
    <location>
        <begin position="2556"/>
        <end position="2593"/>
    </location>
</feature>
<feature type="disulfide bond" evidence="9">
    <location>
        <begin position="1465"/>
        <end position="1475"/>
    </location>
</feature>
<dbReference type="PROSITE" id="PS50026">
    <property type="entry name" value="EGF_3"/>
    <property type="match status" value="63"/>
</dbReference>
<dbReference type="GO" id="GO:0005509">
    <property type="term" value="F:calcium ion binding"/>
    <property type="evidence" value="ECO:0007669"/>
    <property type="project" value="InterPro"/>
</dbReference>
<feature type="domain" description="EGF-like" evidence="13">
    <location>
        <begin position="812"/>
        <end position="851"/>
    </location>
</feature>
<dbReference type="SUPFAM" id="SSF57196">
    <property type="entry name" value="EGF/Laminin"/>
    <property type="match status" value="7"/>
</dbReference>
<dbReference type="FunFam" id="2.10.25.10:FF:000139">
    <property type="entry name" value="Fibulin-1"/>
    <property type="match status" value="2"/>
</dbReference>
<dbReference type="InterPro" id="IPR000152">
    <property type="entry name" value="EGF-type_Asp/Asn_hydroxyl_site"/>
</dbReference>
<feature type="domain" description="EGF-like" evidence="13">
    <location>
        <begin position="852"/>
        <end position="891"/>
    </location>
</feature>
<feature type="disulfide bond" evidence="9">
    <location>
        <begin position="1269"/>
        <end position="1286"/>
    </location>
</feature>
<keyword evidence="11" id="KW-1133">Transmembrane helix</keyword>
<evidence type="ECO:0000259" key="13">
    <source>
        <dbReference type="PROSITE" id="PS50026"/>
    </source>
</evidence>
<feature type="domain" description="EGF-like" evidence="13">
    <location>
        <begin position="3300"/>
        <end position="3339"/>
    </location>
</feature>
<dbReference type="STRING" id="947166.A0A1D1VYN6"/>
<feature type="domain" description="EGF-like" evidence="13">
    <location>
        <begin position="3499"/>
        <end position="3535"/>
    </location>
</feature>
<dbReference type="InterPro" id="IPR013032">
    <property type="entry name" value="EGF-like_CS"/>
</dbReference>
<dbReference type="InterPro" id="IPR001507">
    <property type="entry name" value="ZP_dom"/>
</dbReference>
<feature type="domain" description="EGF-like" evidence="13">
    <location>
        <begin position="1219"/>
        <end position="1258"/>
    </location>
</feature>
<feature type="disulfide bond" evidence="9">
    <location>
        <begin position="1589"/>
        <end position="1599"/>
    </location>
</feature>
<feature type="domain" description="EGF-like" evidence="13">
    <location>
        <begin position="2136"/>
        <end position="2174"/>
    </location>
</feature>
<dbReference type="FunFam" id="2.10.25.10:FF:000068">
    <property type="entry name" value="Latent transforming growth factor beta binding protein 3"/>
    <property type="match status" value="1"/>
</dbReference>
<dbReference type="CDD" id="cd00054">
    <property type="entry name" value="EGF_CA"/>
    <property type="match status" value="40"/>
</dbReference>
<keyword evidence="8" id="KW-0325">Glycoprotein</keyword>
<reference evidence="15 16" key="1">
    <citation type="journal article" date="2016" name="Nat. Commun.">
        <title>Extremotolerant tardigrade genome and improved radiotolerance of human cultured cells by tardigrade-unique protein.</title>
        <authorList>
            <person name="Hashimoto T."/>
            <person name="Horikawa D.D."/>
            <person name="Saito Y."/>
            <person name="Kuwahara H."/>
            <person name="Kozuka-Hata H."/>
            <person name="Shin-I T."/>
            <person name="Minakuchi Y."/>
            <person name="Ohishi K."/>
            <person name="Motoyama A."/>
            <person name="Aizu T."/>
            <person name="Enomoto A."/>
            <person name="Kondo K."/>
            <person name="Tanaka S."/>
            <person name="Hara Y."/>
            <person name="Koshikawa S."/>
            <person name="Sagara H."/>
            <person name="Miura T."/>
            <person name="Yokobori S."/>
            <person name="Miyagawa K."/>
            <person name="Suzuki Y."/>
            <person name="Kubo T."/>
            <person name="Oyama M."/>
            <person name="Kohara Y."/>
            <person name="Fujiyama A."/>
            <person name="Arakawa K."/>
            <person name="Katayama T."/>
            <person name="Toyoda A."/>
            <person name="Kunieda T."/>
        </authorList>
    </citation>
    <scope>NUCLEOTIDE SEQUENCE [LARGE SCALE GENOMIC DNA]</scope>
    <source>
        <strain evidence="15 16">YOKOZUNA-1</strain>
    </source>
</reference>
<feature type="domain" description="EGF-like" evidence="13">
    <location>
        <begin position="2339"/>
        <end position="2377"/>
    </location>
</feature>
<keyword evidence="4" id="KW-0372">Hormone</keyword>
<feature type="domain" description="EGF-like" evidence="13">
    <location>
        <begin position="2515"/>
        <end position="2555"/>
    </location>
</feature>
<dbReference type="GO" id="GO:0005179">
    <property type="term" value="F:hormone activity"/>
    <property type="evidence" value="ECO:0007669"/>
    <property type="project" value="UniProtKB-KW"/>
</dbReference>
<evidence type="ECO:0000256" key="8">
    <source>
        <dbReference type="ARBA" id="ARBA00023180"/>
    </source>
</evidence>
<dbReference type="SUPFAM" id="SSF57184">
    <property type="entry name" value="Growth factor receptor domain"/>
    <property type="match status" value="24"/>
</dbReference>
<feature type="domain" description="EGF-like" evidence="13">
    <location>
        <begin position="2636"/>
        <end position="2673"/>
    </location>
</feature>
<feature type="domain" description="EGF-like" evidence="13">
    <location>
        <begin position="2471"/>
        <end position="2514"/>
    </location>
</feature>
<dbReference type="SMART" id="SM00181">
    <property type="entry name" value="EGF"/>
    <property type="match status" value="81"/>
</dbReference>
<feature type="domain" description="EGF-like" evidence="13">
    <location>
        <begin position="1461"/>
        <end position="1499"/>
    </location>
</feature>
<feature type="domain" description="EGF-like" evidence="13">
    <location>
        <begin position="1380"/>
        <end position="1419"/>
    </location>
</feature>
<dbReference type="FunFam" id="2.10.25.10:FF:000014">
    <property type="entry name" value="Latent-transforming growth factor beta-binding protein 3"/>
    <property type="match status" value="6"/>
</dbReference>
<dbReference type="FunFam" id="2.10.25.10:FF:000044">
    <property type="entry name" value="Fibrillin 2"/>
    <property type="match status" value="2"/>
</dbReference>
<keyword evidence="11" id="KW-0472">Membrane</keyword>
<protein>
    <submittedName>
        <fullName evidence="15">Uncharacterized protein</fullName>
    </submittedName>
</protein>
<feature type="domain" description="EGF-like" evidence="13">
    <location>
        <begin position="3380"/>
        <end position="3416"/>
    </location>
</feature>
<keyword evidence="5 12" id="KW-0732">Signal</keyword>
<feature type="domain" description="EGF-like" evidence="13">
    <location>
        <begin position="773"/>
        <end position="811"/>
    </location>
</feature>
<feature type="domain" description="EGF-like" evidence="13">
    <location>
        <begin position="190"/>
        <end position="233"/>
    </location>
</feature>
<evidence type="ECO:0000256" key="7">
    <source>
        <dbReference type="ARBA" id="ARBA00023157"/>
    </source>
</evidence>
<dbReference type="OrthoDB" id="4405280at2759"/>
<dbReference type="InterPro" id="IPR009030">
    <property type="entry name" value="Growth_fac_rcpt_cys_sf"/>
</dbReference>
<evidence type="ECO:0000256" key="11">
    <source>
        <dbReference type="SAM" id="Phobius"/>
    </source>
</evidence>
<feature type="domain" description="EGF-like" evidence="13">
    <location>
        <begin position="2596"/>
        <end position="2635"/>
    </location>
</feature>
<dbReference type="Gene3D" id="2.10.25.10">
    <property type="entry name" value="Laminin"/>
    <property type="match status" value="67"/>
</dbReference>
<feature type="domain" description="EGF-like" evidence="13">
    <location>
        <begin position="2837"/>
        <end position="2877"/>
    </location>
</feature>
<feature type="domain" description="EGF-like" evidence="13">
    <location>
        <begin position="930"/>
        <end position="968"/>
    </location>
</feature>
<feature type="domain" description="ZP" evidence="14">
    <location>
        <begin position="3719"/>
        <end position="3957"/>
    </location>
</feature>
<feature type="domain" description="EGF-like" evidence="13">
    <location>
        <begin position="1092"/>
        <end position="1129"/>
    </location>
</feature>
<dbReference type="FunFam" id="2.10.25.10:FF:000002">
    <property type="entry name" value="Latent-transforming growth factor beta-binding protein 3"/>
    <property type="match status" value="1"/>
</dbReference>
<evidence type="ECO:0000256" key="1">
    <source>
        <dbReference type="ARBA" id="ARBA00004613"/>
    </source>
</evidence>
<evidence type="ECO:0000259" key="14">
    <source>
        <dbReference type="PROSITE" id="PS51034"/>
    </source>
</evidence>
<accession>A0A1D1VYN6</accession>
<evidence type="ECO:0000313" key="16">
    <source>
        <dbReference type="Proteomes" id="UP000186922"/>
    </source>
</evidence>
<feature type="domain" description="EGF-like" evidence="13">
    <location>
        <begin position="3001"/>
        <end position="3040"/>
    </location>
</feature>
<dbReference type="SMART" id="SM00274">
    <property type="entry name" value="FOLN"/>
    <property type="match status" value="5"/>
</dbReference>
<comment type="subcellular location">
    <subcellularLocation>
        <location evidence="1">Secreted</location>
    </subcellularLocation>
</comment>
<feature type="transmembrane region" description="Helical" evidence="11">
    <location>
        <begin position="4023"/>
        <end position="4048"/>
    </location>
</feature>
<evidence type="ECO:0000256" key="4">
    <source>
        <dbReference type="ARBA" id="ARBA00022702"/>
    </source>
</evidence>
<feature type="domain" description="EGF-like" evidence="13">
    <location>
        <begin position="2262"/>
        <end position="2299"/>
    </location>
</feature>
<evidence type="ECO:0000256" key="3">
    <source>
        <dbReference type="ARBA" id="ARBA00022536"/>
    </source>
</evidence>
<name>A0A1D1VYN6_RAMVA</name>
<evidence type="ECO:0000256" key="5">
    <source>
        <dbReference type="ARBA" id="ARBA00022729"/>
    </source>
</evidence>
<feature type="domain" description="EGF-like" evidence="13">
    <location>
        <begin position="1050"/>
        <end position="1087"/>
    </location>
</feature>
<feature type="domain" description="EGF-like" evidence="13">
    <location>
        <begin position="1585"/>
        <end position="1622"/>
    </location>
</feature>
<feature type="domain" description="EGF-like" evidence="13">
    <location>
        <begin position="2389"/>
        <end position="2426"/>
    </location>
</feature>
<keyword evidence="6" id="KW-0677">Repeat</keyword>
<dbReference type="SMART" id="SM00179">
    <property type="entry name" value="EGF_CA"/>
    <property type="match status" value="70"/>
</dbReference>
<dbReference type="EMBL" id="BDGG01000010">
    <property type="protein sequence ID" value="GAV04124.1"/>
    <property type="molecule type" value="Genomic_DNA"/>
</dbReference>
<dbReference type="GO" id="GO:0005576">
    <property type="term" value="C:extracellular region"/>
    <property type="evidence" value="ECO:0007669"/>
    <property type="project" value="UniProtKB-SubCell"/>
</dbReference>
<dbReference type="InterPro" id="IPR018097">
    <property type="entry name" value="EGF_Ca-bd_CS"/>
</dbReference>